<protein>
    <submittedName>
        <fullName evidence="2">Uncharacterized protein</fullName>
    </submittedName>
</protein>
<proteinExistence type="predicted"/>
<reference evidence="2 3" key="2">
    <citation type="journal article" date="2019" name="G3 (Bethesda)">
        <title>Hybrid Assembly of the Genome of the Entomopathogenic Nematode Steinernema carpocapsae Identifies the X-Chromosome.</title>
        <authorList>
            <person name="Serra L."/>
            <person name="Macchietto M."/>
            <person name="Macias-Munoz A."/>
            <person name="McGill C.J."/>
            <person name="Rodriguez I.M."/>
            <person name="Rodriguez B."/>
            <person name="Murad R."/>
            <person name="Mortazavi A."/>
        </authorList>
    </citation>
    <scope>NUCLEOTIDE SEQUENCE [LARGE SCALE GENOMIC DNA]</scope>
    <source>
        <strain evidence="2 3">ALL</strain>
    </source>
</reference>
<sequence>MGFQAPVIPGHAGSAPGSSLSPQQGSLCGRDSPQRINALFGTHLRHIRGAYAQTRPERRTFCAVFGNF</sequence>
<dbReference type="EMBL" id="AZBU02000007">
    <property type="protein sequence ID" value="TKR69606.1"/>
    <property type="molecule type" value="Genomic_DNA"/>
</dbReference>
<name>A0A4U5MJM9_STECR</name>
<gene>
    <name evidence="2" type="ORF">L596_021746</name>
</gene>
<evidence type="ECO:0000256" key="1">
    <source>
        <dbReference type="SAM" id="MobiDB-lite"/>
    </source>
</evidence>
<organism evidence="2 3">
    <name type="scientific">Steinernema carpocapsae</name>
    <name type="common">Entomopathogenic nematode</name>
    <dbReference type="NCBI Taxonomy" id="34508"/>
    <lineage>
        <taxon>Eukaryota</taxon>
        <taxon>Metazoa</taxon>
        <taxon>Ecdysozoa</taxon>
        <taxon>Nematoda</taxon>
        <taxon>Chromadorea</taxon>
        <taxon>Rhabditida</taxon>
        <taxon>Tylenchina</taxon>
        <taxon>Panagrolaimomorpha</taxon>
        <taxon>Strongyloidoidea</taxon>
        <taxon>Steinernematidae</taxon>
        <taxon>Steinernema</taxon>
    </lineage>
</organism>
<dbReference type="AlphaFoldDB" id="A0A4U5MJM9"/>
<feature type="compositionally biased region" description="Polar residues" evidence="1">
    <location>
        <begin position="16"/>
        <end position="26"/>
    </location>
</feature>
<feature type="region of interest" description="Disordered" evidence="1">
    <location>
        <begin position="1"/>
        <end position="32"/>
    </location>
</feature>
<evidence type="ECO:0000313" key="2">
    <source>
        <dbReference type="EMBL" id="TKR69606.1"/>
    </source>
</evidence>
<keyword evidence="3" id="KW-1185">Reference proteome</keyword>
<accession>A0A4U5MJM9</accession>
<comment type="caution">
    <text evidence="2">The sequence shown here is derived from an EMBL/GenBank/DDBJ whole genome shotgun (WGS) entry which is preliminary data.</text>
</comment>
<dbReference type="Proteomes" id="UP000298663">
    <property type="component" value="Unassembled WGS sequence"/>
</dbReference>
<evidence type="ECO:0000313" key="3">
    <source>
        <dbReference type="Proteomes" id="UP000298663"/>
    </source>
</evidence>
<reference evidence="2 3" key="1">
    <citation type="journal article" date="2015" name="Genome Biol.">
        <title>Comparative genomics of Steinernema reveals deeply conserved gene regulatory networks.</title>
        <authorList>
            <person name="Dillman A.R."/>
            <person name="Macchietto M."/>
            <person name="Porter C.F."/>
            <person name="Rogers A."/>
            <person name="Williams B."/>
            <person name="Antoshechkin I."/>
            <person name="Lee M.M."/>
            <person name="Goodwin Z."/>
            <person name="Lu X."/>
            <person name="Lewis E.E."/>
            <person name="Goodrich-Blair H."/>
            <person name="Stock S.P."/>
            <person name="Adams B.J."/>
            <person name="Sternberg P.W."/>
            <person name="Mortazavi A."/>
        </authorList>
    </citation>
    <scope>NUCLEOTIDE SEQUENCE [LARGE SCALE GENOMIC DNA]</scope>
    <source>
        <strain evidence="2 3">ALL</strain>
    </source>
</reference>